<evidence type="ECO:0000313" key="2">
    <source>
        <dbReference type="Proteomes" id="UP000531231"/>
    </source>
</evidence>
<gene>
    <name evidence="1" type="ORF">HNQ68_000429</name>
</gene>
<dbReference type="Gene3D" id="3.30.1330.40">
    <property type="entry name" value="RutC-like"/>
    <property type="match status" value="1"/>
</dbReference>
<dbReference type="PANTHER" id="PTHR47328">
    <property type="match status" value="1"/>
</dbReference>
<evidence type="ECO:0000313" key="1">
    <source>
        <dbReference type="EMBL" id="MBB5089917.1"/>
    </source>
</evidence>
<name>A0A7W8AGB6_9HYPH</name>
<dbReference type="CDD" id="cd06150">
    <property type="entry name" value="YjgF_YER057c_UK114_like_2"/>
    <property type="match status" value="1"/>
</dbReference>
<dbReference type="EMBL" id="JACHIL010000001">
    <property type="protein sequence ID" value="MBB5089917.1"/>
    <property type="molecule type" value="Genomic_DNA"/>
</dbReference>
<dbReference type="PANTHER" id="PTHR47328:SF1">
    <property type="entry name" value="RUTC FAMILY PROTEIN YOAB"/>
    <property type="match status" value="1"/>
</dbReference>
<dbReference type="InterPro" id="IPR006175">
    <property type="entry name" value="YjgF/YER057c/UK114"/>
</dbReference>
<dbReference type="InterPro" id="IPR035709">
    <property type="entry name" value="YoaB-like"/>
</dbReference>
<dbReference type="SUPFAM" id="SSF55298">
    <property type="entry name" value="YjgF-like"/>
    <property type="match status" value="1"/>
</dbReference>
<comment type="caution">
    <text evidence="1">The sequence shown here is derived from an EMBL/GenBank/DDBJ whole genome shotgun (WGS) entry which is preliminary data.</text>
</comment>
<organism evidence="1 2">
    <name type="scientific">Pseudochrobactrum saccharolyticum</name>
    <dbReference type="NCBI Taxonomy" id="354352"/>
    <lineage>
        <taxon>Bacteria</taxon>
        <taxon>Pseudomonadati</taxon>
        <taxon>Pseudomonadota</taxon>
        <taxon>Alphaproteobacteria</taxon>
        <taxon>Hyphomicrobiales</taxon>
        <taxon>Brucellaceae</taxon>
        <taxon>Pseudochrobactrum</taxon>
    </lineage>
</organism>
<keyword evidence="2" id="KW-1185">Reference proteome</keyword>
<dbReference type="Pfam" id="PF01042">
    <property type="entry name" value="Ribonuc_L-PSP"/>
    <property type="match status" value="1"/>
</dbReference>
<protein>
    <submittedName>
        <fullName evidence="1">Enamine deaminase RidA (YjgF/YER057c/UK114 family)</fullName>
    </submittedName>
</protein>
<dbReference type="Proteomes" id="UP000531231">
    <property type="component" value="Unassembled WGS sequence"/>
</dbReference>
<dbReference type="RefSeq" id="WP_210246199.1">
    <property type="nucleotide sequence ID" value="NZ_JACHIL010000001.1"/>
</dbReference>
<proteinExistence type="predicted"/>
<sequence length="119" mass="13294">MVERIEISKTDGALKSMAVVHNDMVFLSGVHATDTSGDIKEQTREVLQKVDKLLEAAGSDHKSIFVVHIWLKDMRYFGAMNSVWNEWADPANPPARTCVSGELYRSDVLVEAVVIAYRS</sequence>
<dbReference type="AlphaFoldDB" id="A0A7W8AGB6"/>
<dbReference type="InterPro" id="IPR035959">
    <property type="entry name" value="RutC-like_sf"/>
</dbReference>
<reference evidence="1 2" key="1">
    <citation type="submission" date="2020-08" db="EMBL/GenBank/DDBJ databases">
        <title>Genomic Encyclopedia of Type Strains, Phase IV (KMG-IV): sequencing the most valuable type-strain genomes for metagenomic binning, comparative biology and taxonomic classification.</title>
        <authorList>
            <person name="Goeker M."/>
        </authorList>
    </citation>
    <scope>NUCLEOTIDE SEQUENCE [LARGE SCALE GENOMIC DNA]</scope>
    <source>
        <strain evidence="1 2">DSM 25620</strain>
    </source>
</reference>
<accession>A0A7W8AGB6</accession>